<dbReference type="Proteomes" id="UP000887159">
    <property type="component" value="Unassembled WGS sequence"/>
</dbReference>
<gene>
    <name evidence="1" type="ORF">TNCV_5077211</name>
</gene>
<comment type="caution">
    <text evidence="1">The sequence shown here is derived from an EMBL/GenBank/DDBJ whole genome shotgun (WGS) entry which is preliminary data.</text>
</comment>
<sequence length="81" mass="8830">MRDEIRKWEIVNPDDPDEDNGTKLLNYCIVIGPGQSFTGSKEGLDGTQDDTVLKNGNTGISFEVSCDRGSGESFSEQDVDS</sequence>
<reference evidence="1" key="1">
    <citation type="submission" date="2020-08" db="EMBL/GenBank/DDBJ databases">
        <title>Multicomponent nature underlies the extraordinary mechanical properties of spider dragline silk.</title>
        <authorList>
            <person name="Kono N."/>
            <person name="Nakamura H."/>
            <person name="Mori M."/>
            <person name="Yoshida Y."/>
            <person name="Ohtoshi R."/>
            <person name="Malay A.D."/>
            <person name="Moran D.A.P."/>
            <person name="Tomita M."/>
            <person name="Numata K."/>
            <person name="Arakawa K."/>
        </authorList>
    </citation>
    <scope>NUCLEOTIDE SEQUENCE</scope>
</reference>
<dbReference type="EMBL" id="BMAU01021225">
    <property type="protein sequence ID" value="GFY01254.1"/>
    <property type="molecule type" value="Genomic_DNA"/>
</dbReference>
<dbReference type="AlphaFoldDB" id="A0A8X6VBB8"/>
<evidence type="ECO:0000313" key="2">
    <source>
        <dbReference type="Proteomes" id="UP000887159"/>
    </source>
</evidence>
<protein>
    <submittedName>
        <fullName evidence="1">Uncharacterized protein</fullName>
    </submittedName>
</protein>
<proteinExistence type="predicted"/>
<accession>A0A8X6VBB8</accession>
<keyword evidence="2" id="KW-1185">Reference proteome</keyword>
<name>A0A8X6VBB8_TRICX</name>
<evidence type="ECO:0000313" key="1">
    <source>
        <dbReference type="EMBL" id="GFY01254.1"/>
    </source>
</evidence>
<organism evidence="1 2">
    <name type="scientific">Trichonephila clavipes</name>
    <name type="common">Golden silk orbweaver</name>
    <name type="synonym">Nephila clavipes</name>
    <dbReference type="NCBI Taxonomy" id="2585209"/>
    <lineage>
        <taxon>Eukaryota</taxon>
        <taxon>Metazoa</taxon>
        <taxon>Ecdysozoa</taxon>
        <taxon>Arthropoda</taxon>
        <taxon>Chelicerata</taxon>
        <taxon>Arachnida</taxon>
        <taxon>Araneae</taxon>
        <taxon>Araneomorphae</taxon>
        <taxon>Entelegynae</taxon>
        <taxon>Araneoidea</taxon>
        <taxon>Nephilidae</taxon>
        <taxon>Trichonephila</taxon>
    </lineage>
</organism>